<name>A0A1E5QJA4_9CYAN</name>
<dbReference type="RefSeq" id="WP_069967622.1">
    <property type="nucleotide sequence ID" value="NZ_CM124774.1"/>
</dbReference>
<accession>A0A1E5QJA4</accession>
<dbReference type="STRING" id="1781255.BH720_12890"/>
<dbReference type="PANTHER" id="PTHR39550">
    <property type="entry name" value="SLL0658 PROTEIN"/>
    <property type="match status" value="1"/>
</dbReference>
<dbReference type="PANTHER" id="PTHR39550:SF1">
    <property type="entry name" value="SLL0658 PROTEIN"/>
    <property type="match status" value="1"/>
</dbReference>
<proteinExistence type="predicted"/>
<organism evidence="1">
    <name type="scientific">Desertifilum tharense IPPAS B-1220</name>
    <dbReference type="NCBI Taxonomy" id="1781255"/>
    <lineage>
        <taxon>Bacteria</taxon>
        <taxon>Bacillati</taxon>
        <taxon>Cyanobacteriota</taxon>
        <taxon>Cyanophyceae</taxon>
        <taxon>Desertifilales</taxon>
        <taxon>Desertifilaceae</taxon>
        <taxon>Desertifilum</taxon>
    </lineage>
</organism>
<dbReference type="EMBL" id="MJGC01000061">
    <property type="protein sequence ID" value="OEJ74769.1"/>
    <property type="molecule type" value="Genomic_DNA"/>
</dbReference>
<dbReference type="OrthoDB" id="9796404at2"/>
<dbReference type="Pfam" id="PF11848">
    <property type="entry name" value="DUF3368"/>
    <property type="match status" value="1"/>
</dbReference>
<gene>
    <name evidence="1" type="ORF">BH720_12890</name>
</gene>
<dbReference type="InterPro" id="IPR021799">
    <property type="entry name" value="PIN-like_prokaryotic"/>
</dbReference>
<evidence type="ECO:0000313" key="1">
    <source>
        <dbReference type="EMBL" id="OEJ74769.1"/>
    </source>
</evidence>
<reference evidence="1" key="1">
    <citation type="submission" date="2016-09" db="EMBL/GenBank/DDBJ databases">
        <title>Draft genome of thermotolerant cyanobacterium Desertifilum sp. strain IPPAS B-1220.</title>
        <authorList>
            <person name="Sinetova M.A."/>
            <person name="Bolakhan K."/>
            <person name="Zayadan B.K."/>
            <person name="Mironov K.S."/>
            <person name="Ustinova V."/>
            <person name="Kupriyanova E.V."/>
            <person name="Sidorov R.A."/>
            <person name="Skrypnik A.N."/>
            <person name="Gogoleva N.E."/>
            <person name="Gogolev Y.V."/>
            <person name="Los D.A."/>
        </authorList>
    </citation>
    <scope>NUCLEOTIDE SEQUENCE [LARGE SCALE GENOMIC DNA]</scope>
    <source>
        <strain evidence="1">IPPAS B-1220</strain>
    </source>
</reference>
<comment type="caution">
    <text evidence="1">The sequence shown here is derived from an EMBL/GenBank/DDBJ whole genome shotgun (WGS) entry which is preliminary data.</text>
</comment>
<sequence>MTVVSNTTPLSELAKVGKLELVQAVFGKIIIPQEVYDELTTGSHPAANLVPSADWIEVRVIQDRQRLLTLQEQTGLDLGESAAIILAEELSAVRLLIDERAGRQIAQSRNIPVVGTMGLLLLAKQLKLIPSIKDVLDELRNQGQYISQKLYEDVLAIAQELF</sequence>
<protein>
    <submittedName>
        <fullName evidence="1">Nucleic acid-binding protein</fullName>
    </submittedName>
</protein>
<dbReference type="AlphaFoldDB" id="A0A1E5QJA4"/>